<dbReference type="GO" id="GO:0016491">
    <property type="term" value="F:oxidoreductase activity"/>
    <property type="evidence" value="ECO:0007669"/>
    <property type="project" value="InterPro"/>
</dbReference>
<sequence length="271" mass="31237">MNTPSKLLPLFLALLLFLIPLTSILNTDFSVFTAAIKFICRQRHKPFHGLTATSSNQRDKNIDHSFSISRAISLNISHCFPVELPSNPITGTHCCPPTPSFSKLKDFKDFASPNATLRVRKPFHMLDEQYIAKFEKGIALMKALPQDDPRSFIQQAKVHCAYCNGAYHFYPPFQDTKFDIHRSWFFFPFHRWYIYFFERILGNLIGDPHFALPFWNWDSIEGMQMPSCFTDRNSSLITNSDTRNTCHPTSLTSTMILKIATSLLSNKFRII</sequence>
<organism evidence="5 6">
    <name type="scientific">Vigna unguiculata</name>
    <name type="common">Cowpea</name>
    <dbReference type="NCBI Taxonomy" id="3917"/>
    <lineage>
        <taxon>Eukaryota</taxon>
        <taxon>Viridiplantae</taxon>
        <taxon>Streptophyta</taxon>
        <taxon>Embryophyta</taxon>
        <taxon>Tracheophyta</taxon>
        <taxon>Spermatophyta</taxon>
        <taxon>Magnoliopsida</taxon>
        <taxon>eudicotyledons</taxon>
        <taxon>Gunneridae</taxon>
        <taxon>Pentapetalae</taxon>
        <taxon>rosids</taxon>
        <taxon>fabids</taxon>
        <taxon>Fabales</taxon>
        <taxon>Fabaceae</taxon>
        <taxon>Papilionoideae</taxon>
        <taxon>50 kb inversion clade</taxon>
        <taxon>NPAAA clade</taxon>
        <taxon>indigoferoid/millettioid clade</taxon>
        <taxon>Phaseoleae</taxon>
        <taxon>Vigna</taxon>
    </lineage>
</organism>
<dbReference type="AlphaFoldDB" id="A0A4D6NEV9"/>
<dbReference type="InterPro" id="IPR002227">
    <property type="entry name" value="Tyrosinase_Cu-bd"/>
</dbReference>
<keyword evidence="6" id="KW-1185">Reference proteome</keyword>
<dbReference type="PRINTS" id="PR00092">
    <property type="entry name" value="TYROSINASE"/>
</dbReference>
<name>A0A4D6NEV9_VIGUN</name>
<keyword evidence="2" id="KW-0186">Copper</keyword>
<keyword evidence="3" id="KW-0732">Signal</keyword>
<evidence type="ECO:0000313" key="5">
    <source>
        <dbReference type="EMBL" id="QCE12216.1"/>
    </source>
</evidence>
<dbReference type="GO" id="GO:0046872">
    <property type="term" value="F:metal ion binding"/>
    <property type="evidence" value="ECO:0007669"/>
    <property type="project" value="UniProtKB-KW"/>
</dbReference>
<accession>A0A4D6NEV9</accession>
<evidence type="ECO:0000259" key="4">
    <source>
        <dbReference type="Pfam" id="PF00264"/>
    </source>
</evidence>
<evidence type="ECO:0000256" key="2">
    <source>
        <dbReference type="ARBA" id="ARBA00023008"/>
    </source>
</evidence>
<dbReference type="Gene3D" id="1.10.1280.10">
    <property type="entry name" value="Di-copper center containing domain from catechol oxidase"/>
    <property type="match status" value="1"/>
</dbReference>
<dbReference type="PANTHER" id="PTHR11474:SF76">
    <property type="entry name" value="SHKT DOMAIN-CONTAINING PROTEIN"/>
    <property type="match status" value="1"/>
</dbReference>
<dbReference type="InterPro" id="IPR050316">
    <property type="entry name" value="Tyrosinase/Hemocyanin"/>
</dbReference>
<feature type="chain" id="PRO_5020032606" evidence="3">
    <location>
        <begin position="25"/>
        <end position="271"/>
    </location>
</feature>
<feature type="signal peptide" evidence="3">
    <location>
        <begin position="1"/>
        <end position="24"/>
    </location>
</feature>
<evidence type="ECO:0000256" key="1">
    <source>
        <dbReference type="ARBA" id="ARBA00022723"/>
    </source>
</evidence>
<dbReference type="PANTHER" id="PTHR11474">
    <property type="entry name" value="TYROSINASE FAMILY MEMBER"/>
    <property type="match status" value="1"/>
</dbReference>
<evidence type="ECO:0000256" key="3">
    <source>
        <dbReference type="SAM" id="SignalP"/>
    </source>
</evidence>
<dbReference type="SUPFAM" id="SSF48056">
    <property type="entry name" value="Di-copper centre-containing domain"/>
    <property type="match status" value="1"/>
</dbReference>
<gene>
    <name evidence="5" type="ORF">DEO72_LG10g3457</name>
</gene>
<dbReference type="Proteomes" id="UP000501690">
    <property type="component" value="Linkage Group LG10"/>
</dbReference>
<dbReference type="InterPro" id="IPR008922">
    <property type="entry name" value="Di-copper_centre_dom_sf"/>
</dbReference>
<dbReference type="EMBL" id="CP039354">
    <property type="protein sequence ID" value="QCE12216.1"/>
    <property type="molecule type" value="Genomic_DNA"/>
</dbReference>
<protein>
    <submittedName>
        <fullName evidence="5">Polyphenol oxidase</fullName>
    </submittedName>
</protein>
<keyword evidence="1" id="KW-0479">Metal-binding</keyword>
<proteinExistence type="predicted"/>
<evidence type="ECO:0000313" key="6">
    <source>
        <dbReference type="Proteomes" id="UP000501690"/>
    </source>
</evidence>
<feature type="domain" description="Tyrosinase copper-binding" evidence="4">
    <location>
        <begin position="150"/>
        <end position="246"/>
    </location>
</feature>
<reference evidence="5 6" key="1">
    <citation type="submission" date="2019-04" db="EMBL/GenBank/DDBJ databases">
        <title>An improved genome assembly and genetic linkage map for asparagus bean, Vigna unguiculata ssp. sesquipedialis.</title>
        <authorList>
            <person name="Xia Q."/>
            <person name="Zhang R."/>
            <person name="Dong Y."/>
        </authorList>
    </citation>
    <scope>NUCLEOTIDE SEQUENCE [LARGE SCALE GENOMIC DNA]</scope>
    <source>
        <tissue evidence="5">Leaf</tissue>
    </source>
</reference>
<dbReference type="Pfam" id="PF00264">
    <property type="entry name" value="Tyrosinase"/>
    <property type="match status" value="1"/>
</dbReference>